<keyword evidence="2" id="KW-1185">Reference proteome</keyword>
<accession>A0AAD2K1X1</accession>
<dbReference type="Proteomes" id="UP001295794">
    <property type="component" value="Unassembled WGS sequence"/>
</dbReference>
<dbReference type="EMBL" id="CAVNYO010000401">
    <property type="protein sequence ID" value="CAK5274196.1"/>
    <property type="molecule type" value="Genomic_DNA"/>
</dbReference>
<name>A0AAD2K1X1_9AGAR</name>
<protein>
    <submittedName>
        <fullName evidence="1">Uncharacterized protein</fullName>
    </submittedName>
</protein>
<sequence length="105" mass="11342">MPRHQFGFGLRRGLIVGARAQHATGLVKPILARQALDHRLAFRFRVVGSSAAAELVLEVLAVRVKGVDGFGLGTRVMESACVRNGFSRAVAAEVAFRKAVLNRAF</sequence>
<organism evidence="1 2">
    <name type="scientific">Mycena citricolor</name>
    <dbReference type="NCBI Taxonomy" id="2018698"/>
    <lineage>
        <taxon>Eukaryota</taxon>
        <taxon>Fungi</taxon>
        <taxon>Dikarya</taxon>
        <taxon>Basidiomycota</taxon>
        <taxon>Agaricomycotina</taxon>
        <taxon>Agaricomycetes</taxon>
        <taxon>Agaricomycetidae</taxon>
        <taxon>Agaricales</taxon>
        <taxon>Marasmiineae</taxon>
        <taxon>Mycenaceae</taxon>
        <taxon>Mycena</taxon>
    </lineage>
</organism>
<dbReference type="AlphaFoldDB" id="A0AAD2K1X1"/>
<evidence type="ECO:0000313" key="2">
    <source>
        <dbReference type="Proteomes" id="UP001295794"/>
    </source>
</evidence>
<evidence type="ECO:0000313" key="1">
    <source>
        <dbReference type="EMBL" id="CAK5274196.1"/>
    </source>
</evidence>
<proteinExistence type="predicted"/>
<comment type="caution">
    <text evidence="1">The sequence shown here is derived from an EMBL/GenBank/DDBJ whole genome shotgun (WGS) entry which is preliminary data.</text>
</comment>
<gene>
    <name evidence="1" type="ORF">MYCIT1_LOCUS21224</name>
</gene>
<reference evidence="1" key="1">
    <citation type="submission" date="2023-11" db="EMBL/GenBank/DDBJ databases">
        <authorList>
            <person name="De Vega J J."/>
            <person name="De Vega J J."/>
        </authorList>
    </citation>
    <scope>NUCLEOTIDE SEQUENCE</scope>
</reference>